<proteinExistence type="predicted"/>
<dbReference type="EMBL" id="FOMO01000003">
    <property type="protein sequence ID" value="SFD68679.1"/>
    <property type="molecule type" value="Genomic_DNA"/>
</dbReference>
<keyword evidence="4" id="KW-1185">Reference proteome</keyword>
<accession>A0A1I1UD52</accession>
<evidence type="ECO:0000256" key="1">
    <source>
        <dbReference type="ARBA" id="ARBA00022676"/>
    </source>
</evidence>
<dbReference type="Pfam" id="PF03808">
    <property type="entry name" value="Glyco_tran_WecG"/>
    <property type="match status" value="1"/>
</dbReference>
<dbReference type="PANTHER" id="PTHR34136:SF1">
    <property type="entry name" value="UDP-N-ACETYL-D-MANNOSAMINURONIC ACID TRANSFERASE"/>
    <property type="match status" value="1"/>
</dbReference>
<dbReference type="Proteomes" id="UP000243950">
    <property type="component" value="Unassembled WGS sequence"/>
</dbReference>
<reference evidence="4" key="1">
    <citation type="submission" date="2016-10" db="EMBL/GenBank/DDBJ databases">
        <authorList>
            <person name="Varghese N."/>
            <person name="Submissions S."/>
        </authorList>
    </citation>
    <scope>NUCLEOTIDE SEQUENCE [LARGE SCALE GENOMIC DNA]</scope>
    <source>
        <strain evidence="4">JCM 2783</strain>
    </source>
</reference>
<dbReference type="CDD" id="cd06533">
    <property type="entry name" value="Glyco_transf_WecG_TagA"/>
    <property type="match status" value="1"/>
</dbReference>
<dbReference type="NCBIfam" id="TIGR00696">
    <property type="entry name" value="wecG_tagA_cpsF"/>
    <property type="match status" value="1"/>
</dbReference>
<dbReference type="InterPro" id="IPR004629">
    <property type="entry name" value="WecG_TagA_CpsF"/>
</dbReference>
<evidence type="ECO:0000313" key="3">
    <source>
        <dbReference type="EMBL" id="SFD68679.1"/>
    </source>
</evidence>
<dbReference type="AlphaFoldDB" id="A0A1I1UD52"/>
<protein>
    <submittedName>
        <fullName evidence="3">Polymer biosynthesis protein, WecB/TagA/CpsF family</fullName>
    </submittedName>
</protein>
<dbReference type="PANTHER" id="PTHR34136">
    <property type="match status" value="1"/>
</dbReference>
<evidence type="ECO:0000256" key="2">
    <source>
        <dbReference type="ARBA" id="ARBA00022679"/>
    </source>
</evidence>
<keyword evidence="2" id="KW-0808">Transferase</keyword>
<keyword evidence="1" id="KW-0328">Glycosyltransferase</keyword>
<evidence type="ECO:0000313" key="4">
    <source>
        <dbReference type="Proteomes" id="UP000243950"/>
    </source>
</evidence>
<name>A0A1I1UD52_PSEOC</name>
<dbReference type="GO" id="GO:0016758">
    <property type="term" value="F:hexosyltransferase activity"/>
    <property type="evidence" value="ECO:0007669"/>
    <property type="project" value="TreeGrafter"/>
</dbReference>
<organism evidence="3 4">
    <name type="scientific">Pseudomonas straminea</name>
    <dbReference type="NCBI Taxonomy" id="47882"/>
    <lineage>
        <taxon>Bacteria</taxon>
        <taxon>Pseudomonadati</taxon>
        <taxon>Pseudomonadota</taxon>
        <taxon>Gammaproteobacteria</taxon>
        <taxon>Pseudomonadales</taxon>
        <taxon>Pseudomonadaceae</taxon>
        <taxon>Phytopseudomonas</taxon>
    </lineage>
</organism>
<gene>
    <name evidence="3" type="ORF">SAMN05216372_103256</name>
</gene>
<sequence>MNREQQESLPVRDTRQWRKEVLMKAFDIEFYGGTKDRLIEDLVEHSTEKYSYIVTPNVNHVVQLETDRDLKRAYAVARHRICDSRVLLPLLRMLKVPVEDAIPGSTLTAELMNIAEERAWGVTIIGCEDDDVARLRERFPSITFHHHNPPMGFIDNEEAVKACLSFVVEHPSNLVVLSVGCPRQEILAHKIFETDQAVGIGLCVGASINFLSGKLQRAPMWMQRCSLEWLHRAYTEPRRLVGRYVRDAFLIMPILVREFRLRQSLFMGGAPR</sequence>